<reference evidence="2 3" key="1">
    <citation type="submission" date="2018-08" db="EMBL/GenBank/DDBJ databases">
        <title>Genomic Encyclopedia of Type Strains, Phase IV (KMG-IV): sequencing the most valuable type-strain genomes for metagenomic binning, comparative biology and taxonomic classification.</title>
        <authorList>
            <person name="Goeker M."/>
        </authorList>
    </citation>
    <scope>NUCLEOTIDE SEQUENCE [LARGE SCALE GENOMIC DNA]</scope>
    <source>
        <strain evidence="2 3">DSM 18841</strain>
    </source>
</reference>
<feature type="transmembrane region" description="Helical" evidence="1">
    <location>
        <begin position="80"/>
        <end position="99"/>
    </location>
</feature>
<feature type="transmembrane region" description="Helical" evidence="1">
    <location>
        <begin position="39"/>
        <end position="59"/>
    </location>
</feature>
<evidence type="ECO:0000313" key="3">
    <source>
        <dbReference type="Proteomes" id="UP000256884"/>
    </source>
</evidence>
<feature type="transmembrane region" description="Helical" evidence="1">
    <location>
        <begin position="150"/>
        <end position="169"/>
    </location>
</feature>
<dbReference type="Proteomes" id="UP000256884">
    <property type="component" value="Unassembled WGS sequence"/>
</dbReference>
<feature type="transmembrane region" description="Helical" evidence="1">
    <location>
        <begin position="7"/>
        <end position="27"/>
    </location>
</feature>
<organism evidence="2 3">
    <name type="scientific">Tenacibaculum gallaicum</name>
    <dbReference type="NCBI Taxonomy" id="561505"/>
    <lineage>
        <taxon>Bacteria</taxon>
        <taxon>Pseudomonadati</taxon>
        <taxon>Bacteroidota</taxon>
        <taxon>Flavobacteriia</taxon>
        <taxon>Flavobacteriales</taxon>
        <taxon>Flavobacteriaceae</taxon>
        <taxon>Tenacibaculum</taxon>
    </lineage>
</organism>
<dbReference type="EMBL" id="QUNS01000001">
    <property type="protein sequence ID" value="REH56686.1"/>
    <property type="molecule type" value="Genomic_DNA"/>
</dbReference>
<evidence type="ECO:0000256" key="1">
    <source>
        <dbReference type="SAM" id="Phobius"/>
    </source>
</evidence>
<feature type="transmembrane region" description="Helical" evidence="1">
    <location>
        <begin position="105"/>
        <end position="121"/>
    </location>
</feature>
<keyword evidence="1" id="KW-0472">Membrane</keyword>
<comment type="caution">
    <text evidence="2">The sequence shown here is derived from an EMBL/GenBank/DDBJ whole genome shotgun (WGS) entry which is preliminary data.</text>
</comment>
<dbReference type="RefSeq" id="WP_115899970.1">
    <property type="nucleotide sequence ID" value="NZ_QUNS01000001.1"/>
</dbReference>
<dbReference type="AlphaFoldDB" id="A0A3E0ID75"/>
<evidence type="ECO:0008006" key="4">
    <source>
        <dbReference type="Google" id="ProtNLM"/>
    </source>
</evidence>
<accession>A0A3E0ID75</accession>
<protein>
    <recommendedName>
        <fullName evidence="4">PAP2 superfamily protein</fullName>
    </recommendedName>
</protein>
<keyword evidence="1" id="KW-0812">Transmembrane</keyword>
<keyword evidence="1" id="KW-1133">Transmembrane helix</keyword>
<dbReference type="OrthoDB" id="9786064at2"/>
<evidence type="ECO:0000313" key="2">
    <source>
        <dbReference type="EMBL" id="REH56686.1"/>
    </source>
</evidence>
<proteinExistence type="predicted"/>
<keyword evidence="3" id="KW-1185">Reference proteome</keyword>
<feature type="transmembrane region" description="Helical" evidence="1">
    <location>
        <begin position="181"/>
        <end position="198"/>
    </location>
</feature>
<sequence length="199" mass="23031">MRWYKFISTILHPIVMPTIGIILYFLLSPISLNKQQKYTILSIVFVATYLIPMLLLVFLKSIGYIKSFRVYSINERKFPIFFMMTLFLILGKMFASMSVVKDISYLFYGTVFGLGFIYLLFPFMIKGSLHLLSMGVAIGYFLLFQQIQAVYVLPIIITFIFLAGILASSRLHLKAHNVREVYLGFFIGLFSPFIAYYIL</sequence>
<name>A0A3E0ID75_9FLAO</name>
<gene>
    <name evidence="2" type="ORF">C7448_101729</name>
</gene>